<dbReference type="PANTHER" id="PTHR13184">
    <property type="entry name" value="37S RIBOSOMAL PROTEIN S22"/>
    <property type="match status" value="1"/>
</dbReference>
<keyword evidence="5" id="KW-0411">Iron-sulfur</keyword>
<dbReference type="SUPFAM" id="SSF53335">
    <property type="entry name" value="S-adenosyl-L-methionine-dependent methyltransferases"/>
    <property type="match status" value="1"/>
</dbReference>
<feature type="compositionally biased region" description="Acidic residues" evidence="9">
    <location>
        <begin position="408"/>
        <end position="427"/>
    </location>
</feature>
<keyword evidence="6" id="KW-0496">Mitochondrion</keyword>
<keyword evidence="3" id="KW-0809">Transit peptide</keyword>
<feature type="region of interest" description="Disordered" evidence="9">
    <location>
        <begin position="398"/>
        <end position="513"/>
    </location>
</feature>
<feature type="compositionally biased region" description="Acidic residues" evidence="9">
    <location>
        <begin position="466"/>
        <end position="489"/>
    </location>
</feature>
<comment type="function">
    <text evidence="7">Mitochondrial ribosome (mitoribosome) assembly factor. Binds at the interface of the head and body domains of the mitochondrial small ribosomal subunit (mt-SSU), occluding the mRNA channel and preventing compaction of the head domain towards the body. Probable inactive methyltransferase: retains the characteristic folding and ability to bind S-adenosyl-L-methionine, but it probably lost its methyltransferase activity.</text>
</comment>
<evidence type="ECO:0000256" key="9">
    <source>
        <dbReference type="SAM" id="MobiDB-lite"/>
    </source>
</evidence>
<comment type="subcellular location">
    <subcellularLocation>
        <location evidence="1">Mitochondrion</location>
    </subcellularLocation>
</comment>
<keyword evidence="4" id="KW-0408">Iron</keyword>
<keyword evidence="8" id="KW-0175">Coiled coil</keyword>
<evidence type="ECO:0000256" key="3">
    <source>
        <dbReference type="ARBA" id="ARBA00022946"/>
    </source>
</evidence>
<dbReference type="GO" id="GO:0051536">
    <property type="term" value="F:iron-sulfur cluster binding"/>
    <property type="evidence" value="ECO:0007669"/>
    <property type="project" value="UniProtKB-KW"/>
</dbReference>
<dbReference type="Pfam" id="PF09243">
    <property type="entry name" value="Rsm22"/>
    <property type="match status" value="2"/>
</dbReference>
<reference evidence="10" key="1">
    <citation type="submission" date="2021-01" db="EMBL/GenBank/DDBJ databases">
        <title>Adiantum capillus-veneris genome.</title>
        <authorList>
            <person name="Fang Y."/>
            <person name="Liao Q."/>
        </authorList>
    </citation>
    <scope>NUCLEOTIDE SEQUENCE</scope>
    <source>
        <strain evidence="10">H3</strain>
        <tissue evidence="10">Leaf</tissue>
    </source>
</reference>
<sequence>MALVPNTAQKALSPAALRAAARQSEGLLRTPSSLQAAIDAFLGDYSTDELKKGVSRLSEAMRNTKLALQRLEDSQKSAEDDIFARDSFKWQKKLQFRGGPIFNKYRQRDTCAYVAARMPAVYSAVYRVLSEISNRLPEFKPQKILDYGSGPGTAIWAMCEVWPRQIEHMNIVEPSEAMSFARRTLYQGIKTQLPKIKNFKSFDGFVSEVRPAEREHNLVIASYALGELHTQEERISVARQLWGLTTDMLVIIEPGHPRGSSIVRDIRSHILCMENKKLWRHSKKHKAGEEDEMPLTEQGKKIGAFVVAPCAHDGTCPLDGSGKYCHFTQRLERCRSQLLYKSPRGKSLRGYEDEKFSYVVLRRGCRPRIEWPLDRVDPDAFDESKKKSRRFYGVVVEEPKGGFRGESNEDSDEREGENTDDESEETEKESGEIQTESEETKEESSANSGTESEEAIEDGNNHGMSEESEEEDTIETEATNDEASEDSDAESDRGEVSDEEVEFYEEDEETEDEDAGAIADFGSGWGRILFHPARRGKRVVLDVCCSANRNGTKGLMDRITVSKTDNRVLHFQARRSRWGDLWPCGNIRQQRW</sequence>
<dbReference type="GO" id="GO:0005763">
    <property type="term" value="C:mitochondrial small ribosomal subunit"/>
    <property type="evidence" value="ECO:0007669"/>
    <property type="project" value="TreeGrafter"/>
</dbReference>
<evidence type="ECO:0000313" key="11">
    <source>
        <dbReference type="Proteomes" id="UP000886520"/>
    </source>
</evidence>
<feature type="coiled-coil region" evidence="8">
    <location>
        <begin position="54"/>
        <end position="81"/>
    </location>
</feature>
<keyword evidence="2" id="KW-0479">Metal-binding</keyword>
<comment type="caution">
    <text evidence="10">The sequence shown here is derived from an EMBL/GenBank/DDBJ whole genome shotgun (WGS) entry which is preliminary data.</text>
</comment>
<evidence type="ECO:0000256" key="6">
    <source>
        <dbReference type="ARBA" id="ARBA00023128"/>
    </source>
</evidence>
<dbReference type="AlphaFoldDB" id="A0A9D4V6P1"/>
<evidence type="ECO:0000256" key="7">
    <source>
        <dbReference type="ARBA" id="ARBA00045681"/>
    </source>
</evidence>
<gene>
    <name evidence="10" type="ORF">GOP47_0003821</name>
</gene>
<dbReference type="InterPro" id="IPR015324">
    <property type="entry name" value="Ribosomal_Rsm22-like"/>
</dbReference>
<feature type="compositionally biased region" description="Acidic residues" evidence="9">
    <location>
        <begin position="497"/>
        <end position="513"/>
    </location>
</feature>
<dbReference type="Proteomes" id="UP000886520">
    <property type="component" value="Chromosome 4"/>
</dbReference>
<evidence type="ECO:0000256" key="2">
    <source>
        <dbReference type="ARBA" id="ARBA00022723"/>
    </source>
</evidence>
<evidence type="ECO:0000256" key="1">
    <source>
        <dbReference type="ARBA" id="ARBA00004173"/>
    </source>
</evidence>
<accession>A0A9D4V6P1</accession>
<dbReference type="GO" id="GO:0003735">
    <property type="term" value="F:structural constituent of ribosome"/>
    <property type="evidence" value="ECO:0007669"/>
    <property type="project" value="TreeGrafter"/>
</dbReference>
<dbReference type="GO" id="GO:0008168">
    <property type="term" value="F:methyltransferase activity"/>
    <property type="evidence" value="ECO:0007669"/>
    <property type="project" value="InterPro"/>
</dbReference>
<feature type="compositionally biased region" description="Basic and acidic residues" evidence="9">
    <location>
        <begin position="398"/>
        <end position="407"/>
    </location>
</feature>
<dbReference type="InterPro" id="IPR052571">
    <property type="entry name" value="Mt_RNA_Methyltransferase"/>
</dbReference>
<dbReference type="EMBL" id="JABFUD020000004">
    <property type="protein sequence ID" value="KAI5080638.1"/>
    <property type="molecule type" value="Genomic_DNA"/>
</dbReference>
<dbReference type="GO" id="GO:0006412">
    <property type="term" value="P:translation"/>
    <property type="evidence" value="ECO:0007669"/>
    <property type="project" value="InterPro"/>
</dbReference>
<proteinExistence type="predicted"/>
<dbReference type="PANTHER" id="PTHR13184:SF5">
    <property type="entry name" value="METHYLTRANSFERASE-LIKE PROTEIN 17, MITOCHONDRIAL"/>
    <property type="match status" value="1"/>
</dbReference>
<organism evidence="10 11">
    <name type="scientific">Adiantum capillus-veneris</name>
    <name type="common">Maidenhair fern</name>
    <dbReference type="NCBI Taxonomy" id="13818"/>
    <lineage>
        <taxon>Eukaryota</taxon>
        <taxon>Viridiplantae</taxon>
        <taxon>Streptophyta</taxon>
        <taxon>Embryophyta</taxon>
        <taxon>Tracheophyta</taxon>
        <taxon>Polypodiopsida</taxon>
        <taxon>Polypodiidae</taxon>
        <taxon>Polypodiales</taxon>
        <taxon>Pteridineae</taxon>
        <taxon>Pteridaceae</taxon>
        <taxon>Vittarioideae</taxon>
        <taxon>Adiantum</taxon>
    </lineage>
</organism>
<keyword evidence="11" id="KW-1185">Reference proteome</keyword>
<dbReference type="GO" id="GO:0046872">
    <property type="term" value="F:metal ion binding"/>
    <property type="evidence" value="ECO:0007669"/>
    <property type="project" value="UniProtKB-KW"/>
</dbReference>
<evidence type="ECO:0000256" key="8">
    <source>
        <dbReference type="SAM" id="Coils"/>
    </source>
</evidence>
<dbReference type="OrthoDB" id="421327at2759"/>
<evidence type="ECO:0000256" key="5">
    <source>
        <dbReference type="ARBA" id="ARBA00023014"/>
    </source>
</evidence>
<name>A0A9D4V6P1_ADICA</name>
<evidence type="ECO:0000256" key="4">
    <source>
        <dbReference type="ARBA" id="ARBA00023004"/>
    </source>
</evidence>
<evidence type="ECO:0000313" key="10">
    <source>
        <dbReference type="EMBL" id="KAI5080638.1"/>
    </source>
</evidence>
<dbReference type="InterPro" id="IPR029063">
    <property type="entry name" value="SAM-dependent_MTases_sf"/>
</dbReference>
<protein>
    <submittedName>
        <fullName evidence="10">Uncharacterized protein</fullName>
    </submittedName>
</protein>